<feature type="domain" description="SLC41A/MgtE integral membrane" evidence="9">
    <location>
        <begin position="1"/>
        <end position="42"/>
    </location>
</feature>
<organism evidence="10 11">
    <name type="scientific">Planobispora takensis</name>
    <dbReference type="NCBI Taxonomy" id="1367882"/>
    <lineage>
        <taxon>Bacteria</taxon>
        <taxon>Bacillati</taxon>
        <taxon>Actinomycetota</taxon>
        <taxon>Actinomycetes</taxon>
        <taxon>Streptosporangiales</taxon>
        <taxon>Streptosporangiaceae</taxon>
        <taxon>Planobispora</taxon>
    </lineage>
</organism>
<gene>
    <name evidence="10" type="ORF">Pta02_75610</name>
</gene>
<reference evidence="10" key="1">
    <citation type="submission" date="2021-01" db="EMBL/GenBank/DDBJ databases">
        <title>Whole genome shotgun sequence of Planobispora takensis NBRC 109077.</title>
        <authorList>
            <person name="Komaki H."/>
            <person name="Tamura T."/>
        </authorList>
    </citation>
    <scope>NUCLEOTIDE SEQUENCE</scope>
    <source>
        <strain evidence="10">NBRC 109077</strain>
    </source>
</reference>
<evidence type="ECO:0000256" key="2">
    <source>
        <dbReference type="ARBA" id="ARBA00009749"/>
    </source>
</evidence>
<evidence type="ECO:0000256" key="1">
    <source>
        <dbReference type="ARBA" id="ARBA00004141"/>
    </source>
</evidence>
<keyword evidence="4 8" id="KW-0812">Transmembrane</keyword>
<evidence type="ECO:0000313" key="10">
    <source>
        <dbReference type="EMBL" id="GII05553.1"/>
    </source>
</evidence>
<dbReference type="Gene3D" id="1.10.357.20">
    <property type="entry name" value="SLC41 divalent cation transporters, integral membrane domain"/>
    <property type="match status" value="1"/>
</dbReference>
<accession>A0A8J3T7I9</accession>
<proteinExistence type="inferred from homology"/>
<dbReference type="InterPro" id="IPR036739">
    <property type="entry name" value="SLC41_membr_dom_sf"/>
</dbReference>
<dbReference type="GO" id="GO:0016020">
    <property type="term" value="C:membrane"/>
    <property type="evidence" value="ECO:0007669"/>
    <property type="project" value="UniProtKB-SubCell"/>
</dbReference>
<keyword evidence="11" id="KW-1185">Reference proteome</keyword>
<keyword evidence="7 8" id="KW-0472">Membrane</keyword>
<dbReference type="GO" id="GO:0008324">
    <property type="term" value="F:monoatomic cation transmembrane transporter activity"/>
    <property type="evidence" value="ECO:0007669"/>
    <property type="project" value="InterPro"/>
</dbReference>
<dbReference type="EMBL" id="BOOK01000071">
    <property type="protein sequence ID" value="GII05553.1"/>
    <property type="molecule type" value="Genomic_DNA"/>
</dbReference>
<evidence type="ECO:0000256" key="8">
    <source>
        <dbReference type="SAM" id="Phobius"/>
    </source>
</evidence>
<evidence type="ECO:0000256" key="3">
    <source>
        <dbReference type="ARBA" id="ARBA00022448"/>
    </source>
</evidence>
<dbReference type="SUPFAM" id="SSF161093">
    <property type="entry name" value="MgtE membrane domain-like"/>
    <property type="match status" value="1"/>
</dbReference>
<evidence type="ECO:0000256" key="4">
    <source>
        <dbReference type="ARBA" id="ARBA00022692"/>
    </source>
</evidence>
<dbReference type="Pfam" id="PF01769">
    <property type="entry name" value="MgtE"/>
    <property type="match status" value="1"/>
</dbReference>
<dbReference type="AlphaFoldDB" id="A0A8J3T7I9"/>
<evidence type="ECO:0000313" key="11">
    <source>
        <dbReference type="Proteomes" id="UP000634476"/>
    </source>
</evidence>
<comment type="subcellular location">
    <subcellularLocation>
        <location evidence="1">Membrane</location>
        <topology evidence="1">Multi-pass membrane protein</topology>
    </subcellularLocation>
</comment>
<evidence type="ECO:0000256" key="7">
    <source>
        <dbReference type="ARBA" id="ARBA00023136"/>
    </source>
</evidence>
<keyword evidence="5" id="KW-0460">Magnesium</keyword>
<evidence type="ECO:0000256" key="6">
    <source>
        <dbReference type="ARBA" id="ARBA00022989"/>
    </source>
</evidence>
<keyword evidence="3" id="KW-0813">Transport</keyword>
<sequence>MASVLAMVLPWLLNRLGRDPAFGSGPLATVIQDLVSITVYLLTAMLIVG</sequence>
<name>A0A8J3T7I9_9ACTN</name>
<dbReference type="Proteomes" id="UP000634476">
    <property type="component" value="Unassembled WGS sequence"/>
</dbReference>
<dbReference type="RefSeq" id="WP_203879761.1">
    <property type="nucleotide sequence ID" value="NZ_BOOK01000071.1"/>
</dbReference>
<evidence type="ECO:0000259" key="9">
    <source>
        <dbReference type="Pfam" id="PF01769"/>
    </source>
</evidence>
<protein>
    <recommendedName>
        <fullName evidence="9">SLC41A/MgtE integral membrane domain-containing protein</fullName>
    </recommendedName>
</protein>
<feature type="transmembrane region" description="Helical" evidence="8">
    <location>
        <begin position="27"/>
        <end position="48"/>
    </location>
</feature>
<comment type="caution">
    <text evidence="10">The sequence shown here is derived from an EMBL/GenBank/DDBJ whole genome shotgun (WGS) entry which is preliminary data.</text>
</comment>
<dbReference type="InterPro" id="IPR006667">
    <property type="entry name" value="SLC41_membr_dom"/>
</dbReference>
<comment type="similarity">
    <text evidence="2">Belongs to the SLC41A transporter family.</text>
</comment>
<keyword evidence="6 8" id="KW-1133">Transmembrane helix</keyword>
<evidence type="ECO:0000256" key="5">
    <source>
        <dbReference type="ARBA" id="ARBA00022842"/>
    </source>
</evidence>